<name>A0A0A9FJ77_ARUDO</name>
<reference evidence="1" key="1">
    <citation type="submission" date="2014-09" db="EMBL/GenBank/DDBJ databases">
        <authorList>
            <person name="Magalhaes I.L.F."/>
            <person name="Oliveira U."/>
            <person name="Santos F.R."/>
            <person name="Vidigal T.H.D.A."/>
            <person name="Brescovit A.D."/>
            <person name="Santos A.J."/>
        </authorList>
    </citation>
    <scope>NUCLEOTIDE SEQUENCE</scope>
    <source>
        <tissue evidence="1">Shoot tissue taken approximately 20 cm above the soil surface</tissue>
    </source>
</reference>
<dbReference type="AlphaFoldDB" id="A0A0A9FJ77"/>
<proteinExistence type="predicted"/>
<accession>A0A0A9FJ77</accession>
<sequence>MKLMWTYNLSCFTNNCNQLLTYIAPKQVLNRQE</sequence>
<organism evidence="1">
    <name type="scientific">Arundo donax</name>
    <name type="common">Giant reed</name>
    <name type="synonym">Donax arundinaceus</name>
    <dbReference type="NCBI Taxonomy" id="35708"/>
    <lineage>
        <taxon>Eukaryota</taxon>
        <taxon>Viridiplantae</taxon>
        <taxon>Streptophyta</taxon>
        <taxon>Embryophyta</taxon>
        <taxon>Tracheophyta</taxon>
        <taxon>Spermatophyta</taxon>
        <taxon>Magnoliopsida</taxon>
        <taxon>Liliopsida</taxon>
        <taxon>Poales</taxon>
        <taxon>Poaceae</taxon>
        <taxon>PACMAD clade</taxon>
        <taxon>Arundinoideae</taxon>
        <taxon>Arundineae</taxon>
        <taxon>Arundo</taxon>
    </lineage>
</organism>
<evidence type="ECO:0000313" key="1">
    <source>
        <dbReference type="EMBL" id="JAE10146.1"/>
    </source>
</evidence>
<dbReference type="EMBL" id="GBRH01187750">
    <property type="protein sequence ID" value="JAE10146.1"/>
    <property type="molecule type" value="Transcribed_RNA"/>
</dbReference>
<reference evidence="1" key="2">
    <citation type="journal article" date="2015" name="Data Brief">
        <title>Shoot transcriptome of the giant reed, Arundo donax.</title>
        <authorList>
            <person name="Barrero R.A."/>
            <person name="Guerrero F.D."/>
            <person name="Moolhuijzen P."/>
            <person name="Goolsby J.A."/>
            <person name="Tidwell J."/>
            <person name="Bellgard S.E."/>
            <person name="Bellgard M.I."/>
        </authorList>
    </citation>
    <scope>NUCLEOTIDE SEQUENCE</scope>
    <source>
        <tissue evidence="1">Shoot tissue taken approximately 20 cm above the soil surface</tissue>
    </source>
</reference>
<protein>
    <submittedName>
        <fullName evidence="1">Uncharacterized protein</fullName>
    </submittedName>
</protein>